<organism evidence="2 3">
    <name type="scientific">Natronocella acetinitrilica</name>
    <dbReference type="NCBI Taxonomy" id="414046"/>
    <lineage>
        <taxon>Bacteria</taxon>
        <taxon>Pseudomonadati</taxon>
        <taxon>Pseudomonadota</taxon>
        <taxon>Gammaproteobacteria</taxon>
        <taxon>Chromatiales</taxon>
        <taxon>Ectothiorhodospiraceae</taxon>
        <taxon>Natronocella</taxon>
    </lineage>
</organism>
<name>A0AAE3KI77_9GAMM</name>
<accession>A0AAE3KI77</accession>
<dbReference type="AlphaFoldDB" id="A0AAE3KI77"/>
<feature type="compositionally biased region" description="Polar residues" evidence="1">
    <location>
        <begin position="169"/>
        <end position="179"/>
    </location>
</feature>
<feature type="region of interest" description="Disordered" evidence="1">
    <location>
        <begin position="156"/>
        <end position="179"/>
    </location>
</feature>
<dbReference type="Proteomes" id="UP001205843">
    <property type="component" value="Unassembled WGS sequence"/>
</dbReference>
<comment type="caution">
    <text evidence="2">The sequence shown here is derived from an EMBL/GenBank/DDBJ whole genome shotgun (WGS) entry which is preliminary data.</text>
</comment>
<gene>
    <name evidence="2" type="ORF">J2T57_004281</name>
</gene>
<dbReference type="PROSITE" id="PS51257">
    <property type="entry name" value="PROKAR_LIPOPROTEIN"/>
    <property type="match status" value="1"/>
</dbReference>
<protein>
    <submittedName>
        <fullName evidence="2">Uncharacterized protein</fullName>
    </submittedName>
</protein>
<sequence length="605" mass="62748">MVESSRLQRAIHTLLISSASALLLAGCIGGGGGGGGGSSSGGGSGSSPSGDTLAELTGLTGDAGNEEYLYFTSAFEGAAGLYRVDPLNPGTPELVDSDLGSSLLPTMIAGTPIFLGIQPGEYDRFLLPITEATLEEDGAISDFRVAQVLYGEGFATEDPNGYQRAPTARGSTATPSPVSSQNLGAPLLSAFIQNDLTDALGTAIFNRISGEQFLVGDDGDTAPLEISGDLRAVAGVFDPDQARHAGYLVIDETNGDTIRMVGTDLELLPGNVLADGEPVSGVTRATVVGPTLGLGLQYIALSFDDTDGDDSTPPGELWLYTPDPGTPGTLTRLTNGAGDALRFPVNLFNQDELATPSPATVVAIGDSLYFPTQGQFLFASGFEIIRASPTGWTSLIEEDVSTVAFMLSAGNRLVYHIASSAIVVSINMNGGDRQVIDLVQSASISPVARGDANGWVYFNREQGSSGNRINVAVAVRANGSDKIELVNARWVGASTSGRAATAEQLDALELSEVFLLRDSGELAAVSAGTPGDGAVTLGELPNSASDARMFGLAPGPYRLLQTVIGEPTDNPSHEVILVNTREADSLRVVSFQLIDNGNQRPVRGF</sequence>
<evidence type="ECO:0000313" key="3">
    <source>
        <dbReference type="Proteomes" id="UP001205843"/>
    </source>
</evidence>
<evidence type="ECO:0000256" key="1">
    <source>
        <dbReference type="SAM" id="MobiDB-lite"/>
    </source>
</evidence>
<proteinExistence type="predicted"/>
<dbReference type="RefSeq" id="WP_253485202.1">
    <property type="nucleotide sequence ID" value="NZ_JALJXV010000013.1"/>
</dbReference>
<dbReference type="EMBL" id="JALJXV010000013">
    <property type="protein sequence ID" value="MCP1677107.1"/>
    <property type="molecule type" value="Genomic_DNA"/>
</dbReference>
<keyword evidence="3" id="KW-1185">Reference proteome</keyword>
<evidence type="ECO:0000313" key="2">
    <source>
        <dbReference type="EMBL" id="MCP1677107.1"/>
    </source>
</evidence>
<reference evidence="2" key="1">
    <citation type="submission" date="2022-03" db="EMBL/GenBank/DDBJ databases">
        <title>Genomic Encyclopedia of Type Strains, Phase III (KMG-III): the genomes of soil and plant-associated and newly described type strains.</title>
        <authorList>
            <person name="Whitman W."/>
        </authorList>
    </citation>
    <scope>NUCLEOTIDE SEQUENCE</scope>
    <source>
        <strain evidence="2">ANL 6-2</strain>
    </source>
</reference>